<evidence type="ECO:0000256" key="3">
    <source>
        <dbReference type="ARBA" id="ARBA00023016"/>
    </source>
</evidence>
<protein>
    <recommendedName>
        <fullName evidence="5">Heat-inducible transcription repressor HrcA</fullName>
    </recommendedName>
</protein>
<feature type="domain" description="Heat-inducible transcription repressor HrcA C-terminal" evidence="6">
    <location>
        <begin position="105"/>
        <end position="327"/>
    </location>
</feature>
<dbReference type="GO" id="GO:0045892">
    <property type="term" value="P:negative regulation of DNA-templated transcription"/>
    <property type="evidence" value="ECO:0007669"/>
    <property type="project" value="UniProtKB-UniRule"/>
</dbReference>
<dbReference type="Proteomes" id="UP000293296">
    <property type="component" value="Chromosome"/>
</dbReference>
<name>A0A4P6HJ00_9BACT</name>
<keyword evidence="2 5" id="KW-0805">Transcription regulation</keyword>
<keyword evidence="1 5" id="KW-0678">Repressor</keyword>
<reference evidence="7 8" key="1">
    <citation type="submission" date="2018-02" db="EMBL/GenBank/DDBJ databases">
        <title>Genome sequence of Desulfovibrio carbinolicus DSM 3852.</title>
        <authorList>
            <person name="Wilbanks E."/>
            <person name="Skennerton C.T."/>
            <person name="Orphan V.J."/>
        </authorList>
    </citation>
    <scope>NUCLEOTIDE SEQUENCE [LARGE SCALE GENOMIC DNA]</scope>
    <source>
        <strain evidence="7 8">DSM 3852</strain>
    </source>
</reference>
<dbReference type="RefSeq" id="WP_129351442.1">
    <property type="nucleotide sequence ID" value="NZ_CP026538.1"/>
</dbReference>
<accession>A0A4P6HJ00</accession>
<gene>
    <name evidence="5 7" type="primary">hrcA</name>
    <name evidence="7" type="ORF">C3Y92_07885</name>
</gene>
<dbReference type="EMBL" id="CP026538">
    <property type="protein sequence ID" value="QAZ67153.1"/>
    <property type="molecule type" value="Genomic_DNA"/>
</dbReference>
<comment type="function">
    <text evidence="5">Negative regulator of class I heat shock genes (grpE-dnaK-dnaJ and groELS operons). Prevents heat-shock induction of these operons.</text>
</comment>
<comment type="similarity">
    <text evidence="5">Belongs to the HrcA family.</text>
</comment>
<dbReference type="InterPro" id="IPR023120">
    <property type="entry name" value="WHTH_transcript_rep_HrcA_IDD"/>
</dbReference>
<evidence type="ECO:0000256" key="1">
    <source>
        <dbReference type="ARBA" id="ARBA00022491"/>
    </source>
</evidence>
<dbReference type="InterPro" id="IPR002571">
    <property type="entry name" value="HrcA"/>
</dbReference>
<dbReference type="PANTHER" id="PTHR34824:SF1">
    <property type="entry name" value="HEAT-INDUCIBLE TRANSCRIPTION REPRESSOR HRCA"/>
    <property type="match status" value="1"/>
</dbReference>
<dbReference type="Pfam" id="PF01628">
    <property type="entry name" value="HrcA"/>
    <property type="match status" value="1"/>
</dbReference>
<dbReference type="Gene3D" id="1.10.10.10">
    <property type="entry name" value="Winged helix-like DNA-binding domain superfamily/Winged helix DNA-binding domain"/>
    <property type="match status" value="1"/>
</dbReference>
<dbReference type="PANTHER" id="PTHR34824">
    <property type="entry name" value="HEAT-INDUCIBLE TRANSCRIPTION REPRESSOR HRCA"/>
    <property type="match status" value="1"/>
</dbReference>
<evidence type="ECO:0000313" key="7">
    <source>
        <dbReference type="EMBL" id="QAZ67153.1"/>
    </source>
</evidence>
<evidence type="ECO:0000256" key="5">
    <source>
        <dbReference type="HAMAP-Rule" id="MF_00081"/>
    </source>
</evidence>
<dbReference type="HAMAP" id="MF_00081">
    <property type="entry name" value="HrcA"/>
    <property type="match status" value="1"/>
</dbReference>
<organism evidence="7 8">
    <name type="scientific">Solidesulfovibrio carbinolicus</name>
    <dbReference type="NCBI Taxonomy" id="296842"/>
    <lineage>
        <taxon>Bacteria</taxon>
        <taxon>Pseudomonadati</taxon>
        <taxon>Thermodesulfobacteriota</taxon>
        <taxon>Desulfovibrionia</taxon>
        <taxon>Desulfovibrionales</taxon>
        <taxon>Desulfovibrionaceae</taxon>
        <taxon>Solidesulfovibrio</taxon>
    </lineage>
</organism>
<proteinExistence type="inferred from homology"/>
<evidence type="ECO:0000313" key="8">
    <source>
        <dbReference type="Proteomes" id="UP000293296"/>
    </source>
</evidence>
<sequence>MPLAEREREVLTTIIEAYVASAAPVGSRIVSKRSSLGLSAASIRNIMADLTEAGYLEQPHTSAGRVPTAKAFRLYLDQVMQVAPLGEDQMRRIRDNLTLAGLEIDDVLRQTSRLLSGLSLQVSVVIAPNPAGARFKRIDFSLLNPGLVMVILVLQGGLVRKRVIETTPDVTADDLVVCANYLNHLFTDRTLAEVRASIVREMDEARRSLNALCLRALTMARSAFEQERAPASEVIVDGTPNMLAQPEFTDAEHMRELMRVLEERTILLDLLDKTVNELKTVIILGDESDQAALADLGVITAPYGSGSRAQGAIGLIGPLRMDYARLVPVVNYTAGALTRLLDRHY</sequence>
<dbReference type="InterPro" id="IPR029016">
    <property type="entry name" value="GAF-like_dom_sf"/>
</dbReference>
<dbReference type="InterPro" id="IPR021153">
    <property type="entry name" value="HrcA_C"/>
</dbReference>
<keyword evidence="8" id="KW-1185">Reference proteome</keyword>
<dbReference type="SUPFAM" id="SSF55781">
    <property type="entry name" value="GAF domain-like"/>
    <property type="match status" value="1"/>
</dbReference>
<dbReference type="KEGG" id="dcb:C3Y92_07885"/>
<dbReference type="PIRSF" id="PIRSF005485">
    <property type="entry name" value="HrcA"/>
    <property type="match status" value="1"/>
</dbReference>
<keyword evidence="3 5" id="KW-0346">Stress response</keyword>
<dbReference type="Gene3D" id="3.30.390.60">
    <property type="entry name" value="Heat-inducible transcription repressor hrca homolog, domain 3"/>
    <property type="match status" value="1"/>
</dbReference>
<dbReference type="AlphaFoldDB" id="A0A4P6HJ00"/>
<dbReference type="SUPFAM" id="SSF46785">
    <property type="entry name" value="Winged helix' DNA-binding domain"/>
    <property type="match status" value="1"/>
</dbReference>
<keyword evidence="4 5" id="KW-0804">Transcription</keyword>
<dbReference type="NCBIfam" id="TIGR00331">
    <property type="entry name" value="hrcA"/>
    <property type="match status" value="1"/>
</dbReference>
<dbReference type="GO" id="GO:0003677">
    <property type="term" value="F:DNA binding"/>
    <property type="evidence" value="ECO:0007669"/>
    <property type="project" value="InterPro"/>
</dbReference>
<evidence type="ECO:0000256" key="2">
    <source>
        <dbReference type="ARBA" id="ARBA00023015"/>
    </source>
</evidence>
<evidence type="ECO:0000256" key="4">
    <source>
        <dbReference type="ARBA" id="ARBA00023163"/>
    </source>
</evidence>
<dbReference type="InterPro" id="IPR036390">
    <property type="entry name" value="WH_DNA-bd_sf"/>
</dbReference>
<evidence type="ECO:0000259" key="6">
    <source>
        <dbReference type="Pfam" id="PF01628"/>
    </source>
</evidence>
<dbReference type="InterPro" id="IPR036388">
    <property type="entry name" value="WH-like_DNA-bd_sf"/>
</dbReference>
<dbReference type="Gene3D" id="3.30.450.40">
    <property type="match status" value="1"/>
</dbReference>
<dbReference type="OrthoDB" id="9783139at2"/>